<evidence type="ECO:0000313" key="1">
    <source>
        <dbReference type="EMBL" id="KKL70732.1"/>
    </source>
</evidence>
<dbReference type="AlphaFoldDB" id="A0A0F9H636"/>
<organism evidence="1">
    <name type="scientific">marine sediment metagenome</name>
    <dbReference type="NCBI Taxonomy" id="412755"/>
    <lineage>
        <taxon>unclassified sequences</taxon>
        <taxon>metagenomes</taxon>
        <taxon>ecological metagenomes</taxon>
    </lineage>
</organism>
<reference evidence="1" key="1">
    <citation type="journal article" date="2015" name="Nature">
        <title>Complex archaea that bridge the gap between prokaryotes and eukaryotes.</title>
        <authorList>
            <person name="Spang A."/>
            <person name="Saw J.H."/>
            <person name="Jorgensen S.L."/>
            <person name="Zaremba-Niedzwiedzka K."/>
            <person name="Martijn J."/>
            <person name="Lind A.E."/>
            <person name="van Eijk R."/>
            <person name="Schleper C."/>
            <person name="Guy L."/>
            <person name="Ettema T.J."/>
        </authorList>
    </citation>
    <scope>NUCLEOTIDE SEQUENCE</scope>
</reference>
<gene>
    <name evidence="1" type="ORF">LCGC14_2102000</name>
</gene>
<sequence length="120" mass="13680">MPPRKTDKTKCGEKDRQYLFERSVHAFSQVPGLLDELKETLSNDRSGSTITIYTVKDWAVDVTITENMDAFAQCCRRHANPSNVRGKYGEKVYKDTSEGVNAYQCESCGWWRYGDLCGPE</sequence>
<comment type="caution">
    <text evidence="1">The sequence shown here is derived from an EMBL/GenBank/DDBJ whole genome shotgun (WGS) entry which is preliminary data.</text>
</comment>
<proteinExistence type="predicted"/>
<dbReference type="EMBL" id="LAZR01025812">
    <property type="protein sequence ID" value="KKL70732.1"/>
    <property type="molecule type" value="Genomic_DNA"/>
</dbReference>
<protein>
    <submittedName>
        <fullName evidence="1">Uncharacterized protein</fullName>
    </submittedName>
</protein>
<name>A0A0F9H636_9ZZZZ</name>
<accession>A0A0F9H636</accession>